<sequence length="80" mass="9582">MYEEAEWKPFRNTLSKSERKEFDRMFATSRLYISACSYAAKPIRIQPIFMAIIFHHYRQLVEISEKLEIKEVPVSEPISR</sequence>
<dbReference type="EMBL" id="CP007174">
    <property type="protein sequence ID" value="AIF82089.1"/>
    <property type="molecule type" value="Genomic_DNA"/>
</dbReference>
<dbReference type="KEGG" id="nev:NTE_00005"/>
<keyword evidence="3" id="KW-1185">Reference proteome</keyword>
<feature type="domain" description="DUF8156" evidence="1">
    <location>
        <begin position="3"/>
        <end position="72"/>
    </location>
</feature>
<reference evidence="2 3" key="1">
    <citation type="journal article" date="2014" name="PLoS ONE">
        <title>Genome Sequence of Candidatus Nitrososphaera evergladensis from Group I.1b Enriched from Everglades Soil Reveals Novel Genomic Features of the Ammonia-Oxidizing Archaea.</title>
        <authorList>
            <person name="Zhalnina K.V."/>
            <person name="Dias R."/>
            <person name="Leonard M.T."/>
            <person name="Dorr de Quadros P."/>
            <person name="Camargo F.A."/>
            <person name="Drew J.C."/>
            <person name="Farmerie W.G."/>
            <person name="Daroub S.H."/>
            <person name="Triplett E.W."/>
        </authorList>
    </citation>
    <scope>NUCLEOTIDE SEQUENCE [LARGE SCALE GENOMIC DNA]</scope>
    <source>
        <strain evidence="2 3">SR1</strain>
    </source>
</reference>
<evidence type="ECO:0000259" key="1">
    <source>
        <dbReference type="Pfam" id="PF26485"/>
    </source>
</evidence>
<evidence type="ECO:0000313" key="2">
    <source>
        <dbReference type="EMBL" id="AIF82089.1"/>
    </source>
</evidence>
<dbReference type="HOGENOM" id="CLU_2581212_0_0_2"/>
<accession>A0A075MRQ1</accession>
<dbReference type="Proteomes" id="UP000028194">
    <property type="component" value="Chromosome"/>
</dbReference>
<proteinExistence type="predicted"/>
<dbReference type="STRING" id="1459636.NTE_00005"/>
<evidence type="ECO:0000313" key="3">
    <source>
        <dbReference type="Proteomes" id="UP000028194"/>
    </source>
</evidence>
<gene>
    <name evidence="2" type="ORF">NTE_00005</name>
</gene>
<organism evidence="2 3">
    <name type="scientific">Candidatus Nitrososphaera evergladensis SR1</name>
    <dbReference type="NCBI Taxonomy" id="1459636"/>
    <lineage>
        <taxon>Archaea</taxon>
        <taxon>Nitrososphaerota</taxon>
        <taxon>Nitrososphaeria</taxon>
        <taxon>Nitrososphaerales</taxon>
        <taxon>Nitrososphaeraceae</taxon>
        <taxon>Nitrososphaera</taxon>
    </lineage>
</organism>
<name>A0A075MRQ1_9ARCH</name>
<dbReference type="eggNOG" id="arCOG07300">
    <property type="taxonomic scope" value="Archaea"/>
</dbReference>
<protein>
    <recommendedName>
        <fullName evidence="1">DUF8156 domain-containing protein</fullName>
    </recommendedName>
</protein>
<dbReference type="Pfam" id="PF26485">
    <property type="entry name" value="DUF8156"/>
    <property type="match status" value="1"/>
</dbReference>
<dbReference type="InterPro" id="IPR058469">
    <property type="entry name" value="DUF8156"/>
</dbReference>
<dbReference type="AlphaFoldDB" id="A0A075MRQ1"/>